<comment type="caution">
    <text evidence="2">The sequence shown here is derived from an EMBL/GenBank/DDBJ whole genome shotgun (WGS) entry which is preliminary data.</text>
</comment>
<dbReference type="EMBL" id="BLVO01000012">
    <property type="protein sequence ID" value="GFM32656.1"/>
    <property type="molecule type" value="Genomic_DNA"/>
</dbReference>
<dbReference type="InterPro" id="IPR054024">
    <property type="entry name" value="DUF6946"/>
</dbReference>
<proteinExistence type="predicted"/>
<feature type="domain" description="DUF6946" evidence="1">
    <location>
        <begin position="11"/>
        <end position="222"/>
    </location>
</feature>
<evidence type="ECO:0000313" key="2">
    <source>
        <dbReference type="EMBL" id="GFM32656.1"/>
    </source>
</evidence>
<dbReference type="Proteomes" id="UP000503840">
    <property type="component" value="Unassembled WGS sequence"/>
</dbReference>
<dbReference type="AlphaFoldDB" id="A0A7J0BG73"/>
<sequence>MVAKHTPVYVPTDGPEGWRQFLADPIKQWKNGCSAKELAYSWESAEGFPFEIAATLNSHPAFDSLEILFAVPEYKVPLPGGGRASQNDLFVLARHADGLAVIMVEGKASESFGPTLGEWRAEGSSGKVSRLAYLQSVLRLNGGLSDSVRYQLLHRAASALIVAERFHAASAIMLVHSFSIDNRWFDDYASFLNLYGVTAEIGVLHKLLEDPQPHLFCGWVKGIPVAR</sequence>
<name>A0A7J0BG73_9BACT</name>
<organism evidence="2 3">
    <name type="scientific">Desulfovibrio subterraneus</name>
    <dbReference type="NCBI Taxonomy" id="2718620"/>
    <lineage>
        <taxon>Bacteria</taxon>
        <taxon>Pseudomonadati</taxon>
        <taxon>Thermodesulfobacteriota</taxon>
        <taxon>Desulfovibrionia</taxon>
        <taxon>Desulfovibrionales</taxon>
        <taxon>Desulfovibrionaceae</taxon>
        <taxon>Desulfovibrio</taxon>
    </lineage>
</organism>
<reference evidence="2 3" key="1">
    <citation type="submission" date="2020-05" db="EMBL/GenBank/DDBJ databases">
        <title>Draft genome sequence of Desulfovibrio sp. strain HN2T.</title>
        <authorList>
            <person name="Ueno A."/>
            <person name="Tamazawa S."/>
            <person name="Tamamura S."/>
            <person name="Murakami T."/>
            <person name="Kiyama T."/>
            <person name="Inomata H."/>
            <person name="Amano Y."/>
            <person name="Miyakawa K."/>
            <person name="Tamaki H."/>
            <person name="Naganuma T."/>
            <person name="Kaneko K."/>
        </authorList>
    </citation>
    <scope>NUCLEOTIDE SEQUENCE [LARGE SCALE GENOMIC DNA]</scope>
    <source>
        <strain evidence="2 3">HN2</strain>
    </source>
</reference>
<dbReference type="Pfam" id="PF22187">
    <property type="entry name" value="DUF6946"/>
    <property type="match status" value="1"/>
</dbReference>
<accession>A0A7J0BG73</accession>
<evidence type="ECO:0000259" key="1">
    <source>
        <dbReference type="Pfam" id="PF22187"/>
    </source>
</evidence>
<keyword evidence="3" id="KW-1185">Reference proteome</keyword>
<protein>
    <recommendedName>
        <fullName evidence="1">DUF6946 domain-containing protein</fullName>
    </recommendedName>
</protein>
<evidence type="ECO:0000313" key="3">
    <source>
        <dbReference type="Proteomes" id="UP000503840"/>
    </source>
</evidence>
<gene>
    <name evidence="2" type="ORF">DSM101010T_10210</name>
</gene>
<dbReference type="RefSeq" id="WP_174404347.1">
    <property type="nucleotide sequence ID" value="NZ_BLVO01000012.1"/>
</dbReference>